<feature type="transmembrane region" description="Helical" evidence="4">
    <location>
        <begin position="166"/>
        <end position="185"/>
    </location>
</feature>
<keyword evidence="4" id="KW-0472">Membrane</keyword>
<evidence type="ECO:0000259" key="5">
    <source>
        <dbReference type="PROSITE" id="PS01124"/>
    </source>
</evidence>
<sequence>MFLLTTWLQLTAAMFAFASVLDLLRRPTKLAIHVIWAVFAGSLAMLMIKRLAGDAVGAHQFLIGLFACATCNAYWLFARALFRREGAVQGPHLIAAAAIALLLISDQSLRWFEAEGWLDGISLAPTVAGIDALLSMLSSTILVLGFLEGVRGYRDAPRPEQAMRRLFMISYGSCVLLCTMVPAMLDDSAAFSHLLGGASSLYMLLITHRLLAWRELQDWSAKPARAPAKAAEAPLPIEPEISPDDLVLADALRALVEQERLYLQAALKVQDLADRLHVPEYRVSRLITGVLCERNFNQWINRARVEHAKRLLAEPAHRHWPVLVIGMESGFASLGPFNRAFKAQVGMTPSDYRSRSLAPEAPVSIADAS</sequence>
<evidence type="ECO:0000256" key="4">
    <source>
        <dbReference type="SAM" id="Phobius"/>
    </source>
</evidence>
<dbReference type="Proteomes" id="UP000241074">
    <property type="component" value="Chromosome"/>
</dbReference>
<dbReference type="RefSeq" id="WP_106893343.1">
    <property type="nucleotide sequence ID" value="NZ_CP027860.1"/>
</dbReference>
<dbReference type="PANTHER" id="PTHR43280">
    <property type="entry name" value="ARAC-FAMILY TRANSCRIPTIONAL REGULATOR"/>
    <property type="match status" value="1"/>
</dbReference>
<accession>A0A2P1PX60</accession>
<evidence type="ECO:0000256" key="3">
    <source>
        <dbReference type="ARBA" id="ARBA00023163"/>
    </source>
</evidence>
<keyword evidence="7" id="KW-1185">Reference proteome</keyword>
<feature type="domain" description="HTH araC/xylS-type" evidence="5">
    <location>
        <begin position="250"/>
        <end position="355"/>
    </location>
</feature>
<evidence type="ECO:0000256" key="2">
    <source>
        <dbReference type="ARBA" id="ARBA00023125"/>
    </source>
</evidence>
<keyword evidence="2" id="KW-0238">DNA-binding</keyword>
<keyword evidence="1" id="KW-0805">Transcription regulation</keyword>
<dbReference type="SUPFAM" id="SSF46689">
    <property type="entry name" value="Homeodomain-like"/>
    <property type="match status" value="1"/>
</dbReference>
<dbReference type="InterPro" id="IPR009057">
    <property type="entry name" value="Homeodomain-like_sf"/>
</dbReference>
<dbReference type="SMART" id="SM00342">
    <property type="entry name" value="HTH_ARAC"/>
    <property type="match status" value="1"/>
</dbReference>
<feature type="transmembrane region" description="Helical" evidence="4">
    <location>
        <begin position="124"/>
        <end position="146"/>
    </location>
</feature>
<dbReference type="PANTHER" id="PTHR43280:SF29">
    <property type="entry name" value="ARAC-FAMILY TRANSCRIPTIONAL REGULATOR"/>
    <property type="match status" value="1"/>
</dbReference>
<evidence type="ECO:0000256" key="1">
    <source>
        <dbReference type="ARBA" id="ARBA00023015"/>
    </source>
</evidence>
<dbReference type="GO" id="GO:0043565">
    <property type="term" value="F:sequence-specific DNA binding"/>
    <property type="evidence" value="ECO:0007669"/>
    <property type="project" value="InterPro"/>
</dbReference>
<gene>
    <name evidence="6" type="ORF">C7S18_20620</name>
</gene>
<feature type="transmembrane region" description="Helical" evidence="4">
    <location>
        <begin position="93"/>
        <end position="112"/>
    </location>
</feature>
<dbReference type="InterPro" id="IPR018060">
    <property type="entry name" value="HTH_AraC"/>
</dbReference>
<dbReference type="GO" id="GO:0003700">
    <property type="term" value="F:DNA-binding transcription factor activity"/>
    <property type="evidence" value="ECO:0007669"/>
    <property type="project" value="InterPro"/>
</dbReference>
<dbReference type="AlphaFoldDB" id="A0A2P1PX60"/>
<evidence type="ECO:0000313" key="6">
    <source>
        <dbReference type="EMBL" id="AVP99425.1"/>
    </source>
</evidence>
<evidence type="ECO:0000313" key="7">
    <source>
        <dbReference type="Proteomes" id="UP000241074"/>
    </source>
</evidence>
<name>A0A2P1PX60_9GAMM</name>
<proteinExistence type="predicted"/>
<feature type="transmembrane region" description="Helical" evidence="4">
    <location>
        <begin position="30"/>
        <end position="48"/>
    </location>
</feature>
<dbReference type="PROSITE" id="PS00041">
    <property type="entry name" value="HTH_ARAC_FAMILY_1"/>
    <property type="match status" value="1"/>
</dbReference>
<feature type="transmembrane region" description="Helical" evidence="4">
    <location>
        <begin position="191"/>
        <end position="212"/>
    </location>
</feature>
<dbReference type="OrthoDB" id="6146868at2"/>
<dbReference type="InterPro" id="IPR018062">
    <property type="entry name" value="HTH_AraC-typ_CS"/>
</dbReference>
<dbReference type="PROSITE" id="PS01124">
    <property type="entry name" value="HTH_ARAC_FAMILY_2"/>
    <property type="match status" value="1"/>
</dbReference>
<dbReference type="KEGG" id="xba:C7S18_20620"/>
<dbReference type="EMBL" id="CP027860">
    <property type="protein sequence ID" value="AVP99425.1"/>
    <property type="molecule type" value="Genomic_DNA"/>
</dbReference>
<keyword evidence="4" id="KW-0812">Transmembrane</keyword>
<reference evidence="6 7" key="2">
    <citation type="submission" date="2018-03" db="EMBL/GenBank/DDBJ databases">
        <authorList>
            <person name="Keele B.F."/>
        </authorList>
    </citation>
    <scope>NUCLEOTIDE SEQUENCE [LARGE SCALE GENOMIC DNA]</scope>
    <source>
        <strain evidence="6 7">D13</strain>
    </source>
</reference>
<dbReference type="Pfam" id="PF12833">
    <property type="entry name" value="HTH_18"/>
    <property type="match status" value="1"/>
</dbReference>
<dbReference type="Gene3D" id="1.10.10.60">
    <property type="entry name" value="Homeodomain-like"/>
    <property type="match status" value="1"/>
</dbReference>
<keyword evidence="4" id="KW-1133">Transmembrane helix</keyword>
<protein>
    <recommendedName>
        <fullName evidence="5">HTH araC/xylS-type domain-containing protein</fullName>
    </recommendedName>
</protein>
<keyword evidence="3" id="KW-0804">Transcription</keyword>
<reference evidence="6 7" key="1">
    <citation type="submission" date="2018-03" db="EMBL/GenBank/DDBJ databases">
        <title>Ahniella affigens gen. nov., sp. nov., a gammaproteobacterium isolated from sandy soil near a stream.</title>
        <authorList>
            <person name="Ko Y."/>
            <person name="Kim J.-H."/>
        </authorList>
    </citation>
    <scope>NUCLEOTIDE SEQUENCE [LARGE SCALE GENOMIC DNA]</scope>
    <source>
        <strain evidence="6 7">D13</strain>
    </source>
</reference>
<feature type="transmembrane region" description="Helical" evidence="4">
    <location>
        <begin position="60"/>
        <end position="81"/>
    </location>
</feature>
<organism evidence="6 7">
    <name type="scientific">Ahniella affigens</name>
    <dbReference type="NCBI Taxonomy" id="2021234"/>
    <lineage>
        <taxon>Bacteria</taxon>
        <taxon>Pseudomonadati</taxon>
        <taxon>Pseudomonadota</taxon>
        <taxon>Gammaproteobacteria</taxon>
        <taxon>Lysobacterales</taxon>
        <taxon>Rhodanobacteraceae</taxon>
        <taxon>Ahniella</taxon>
    </lineage>
</organism>
<feature type="transmembrane region" description="Helical" evidence="4">
    <location>
        <begin position="6"/>
        <end position="23"/>
    </location>
</feature>